<reference evidence="2 3" key="1">
    <citation type="journal article" date="2006" name="Science">
        <title>The genome of black cottonwood, Populus trichocarpa (Torr. &amp; Gray).</title>
        <authorList>
            <person name="Tuskan G.A."/>
            <person name="Difazio S."/>
            <person name="Jansson S."/>
            <person name="Bohlmann J."/>
            <person name="Grigoriev I."/>
            <person name="Hellsten U."/>
            <person name="Putnam N."/>
            <person name="Ralph S."/>
            <person name="Rombauts S."/>
            <person name="Salamov A."/>
            <person name="Schein J."/>
            <person name="Sterck L."/>
            <person name="Aerts A."/>
            <person name="Bhalerao R.R."/>
            <person name="Bhalerao R.P."/>
            <person name="Blaudez D."/>
            <person name="Boerjan W."/>
            <person name="Brun A."/>
            <person name="Brunner A."/>
            <person name="Busov V."/>
            <person name="Campbell M."/>
            <person name="Carlson J."/>
            <person name="Chalot M."/>
            <person name="Chapman J."/>
            <person name="Chen G.L."/>
            <person name="Cooper D."/>
            <person name="Coutinho P.M."/>
            <person name="Couturier J."/>
            <person name="Covert S."/>
            <person name="Cronk Q."/>
            <person name="Cunningham R."/>
            <person name="Davis J."/>
            <person name="Degroeve S."/>
            <person name="Dejardin A."/>
            <person name="Depamphilis C."/>
            <person name="Detter J."/>
            <person name="Dirks B."/>
            <person name="Dubchak I."/>
            <person name="Duplessis S."/>
            <person name="Ehlting J."/>
            <person name="Ellis B."/>
            <person name="Gendler K."/>
            <person name="Goodstein D."/>
            <person name="Gribskov M."/>
            <person name="Grimwood J."/>
            <person name="Groover A."/>
            <person name="Gunter L."/>
            <person name="Hamberger B."/>
            <person name="Heinze B."/>
            <person name="Helariutta Y."/>
            <person name="Henrissat B."/>
            <person name="Holligan D."/>
            <person name="Holt R."/>
            <person name="Huang W."/>
            <person name="Islam-Faridi N."/>
            <person name="Jones S."/>
            <person name="Jones-Rhoades M."/>
            <person name="Jorgensen R."/>
            <person name="Joshi C."/>
            <person name="Kangasjarvi J."/>
            <person name="Karlsson J."/>
            <person name="Kelleher C."/>
            <person name="Kirkpatrick R."/>
            <person name="Kirst M."/>
            <person name="Kohler A."/>
            <person name="Kalluri U."/>
            <person name="Larimer F."/>
            <person name="Leebens-Mack J."/>
            <person name="Leple J.C."/>
            <person name="Locascio P."/>
            <person name="Lou Y."/>
            <person name="Lucas S."/>
            <person name="Martin F."/>
            <person name="Montanini B."/>
            <person name="Napoli C."/>
            <person name="Nelson D.R."/>
            <person name="Nelson C."/>
            <person name="Nieminen K."/>
            <person name="Nilsson O."/>
            <person name="Pereda V."/>
            <person name="Peter G."/>
            <person name="Philippe R."/>
            <person name="Pilate G."/>
            <person name="Poliakov A."/>
            <person name="Razumovskaya J."/>
            <person name="Richardson P."/>
            <person name="Rinaldi C."/>
            <person name="Ritland K."/>
            <person name="Rouze P."/>
            <person name="Ryaboy D."/>
            <person name="Schmutz J."/>
            <person name="Schrader J."/>
            <person name="Segerman B."/>
            <person name="Shin H."/>
            <person name="Siddiqui A."/>
            <person name="Sterky F."/>
            <person name="Terry A."/>
            <person name="Tsai C.J."/>
            <person name="Uberbacher E."/>
            <person name="Unneberg P."/>
            <person name="Vahala J."/>
            <person name="Wall K."/>
            <person name="Wessler S."/>
            <person name="Yang G."/>
            <person name="Yin T."/>
            <person name="Douglas C."/>
            <person name="Marra M."/>
            <person name="Sandberg G."/>
            <person name="Van de Peer Y."/>
            <person name="Rokhsar D."/>
        </authorList>
    </citation>
    <scope>NUCLEOTIDE SEQUENCE [LARGE SCALE GENOMIC DNA]</scope>
    <source>
        <strain evidence="3">cv. Nisqually</strain>
    </source>
</reference>
<dbReference type="InParanoid" id="U5FI35"/>
<accession>U5FI35</accession>
<keyword evidence="3" id="KW-1185">Reference proteome</keyword>
<evidence type="ECO:0000256" key="1">
    <source>
        <dbReference type="SAM" id="MobiDB-lite"/>
    </source>
</evidence>
<proteinExistence type="predicted"/>
<dbReference type="Proteomes" id="UP000006729">
    <property type="component" value="Chromosome 18"/>
</dbReference>
<evidence type="ECO:0000313" key="3">
    <source>
        <dbReference type="Proteomes" id="UP000006729"/>
    </source>
</evidence>
<evidence type="ECO:0000313" key="2">
    <source>
        <dbReference type="EMBL" id="PNS92334.1"/>
    </source>
</evidence>
<dbReference type="HOGENOM" id="CLU_2042056_0_0_1"/>
<sequence>MGSLTILNTTKPNPPLLYSPLSPPLLFKNSNFPPNRNDPFPQRSNFEPRPSNPVLFPPATVIMERKMIACQVEGHCLSVYQHYLFNLVRMNLWTILMLKQPSKFNEYTSSCFDLDLCSLSF</sequence>
<protein>
    <submittedName>
        <fullName evidence="2">Uncharacterized protein</fullName>
    </submittedName>
</protein>
<dbReference type="AlphaFoldDB" id="U5FI35"/>
<feature type="region of interest" description="Disordered" evidence="1">
    <location>
        <begin position="29"/>
        <end position="52"/>
    </location>
</feature>
<dbReference type="EMBL" id="CM009307">
    <property type="protein sequence ID" value="PNS92334.1"/>
    <property type="molecule type" value="Genomic_DNA"/>
</dbReference>
<name>U5FI35_POPTR</name>
<organism evidence="2 3">
    <name type="scientific">Populus trichocarpa</name>
    <name type="common">Western balsam poplar</name>
    <name type="synonym">Populus balsamifera subsp. trichocarpa</name>
    <dbReference type="NCBI Taxonomy" id="3694"/>
    <lineage>
        <taxon>Eukaryota</taxon>
        <taxon>Viridiplantae</taxon>
        <taxon>Streptophyta</taxon>
        <taxon>Embryophyta</taxon>
        <taxon>Tracheophyta</taxon>
        <taxon>Spermatophyta</taxon>
        <taxon>Magnoliopsida</taxon>
        <taxon>eudicotyledons</taxon>
        <taxon>Gunneridae</taxon>
        <taxon>Pentapetalae</taxon>
        <taxon>rosids</taxon>
        <taxon>fabids</taxon>
        <taxon>Malpighiales</taxon>
        <taxon>Salicaceae</taxon>
        <taxon>Saliceae</taxon>
        <taxon>Populus</taxon>
    </lineage>
</organism>
<gene>
    <name evidence="2" type="ORF">POPTR_018G027400</name>
</gene>